<evidence type="ECO:0000256" key="3">
    <source>
        <dbReference type="ARBA" id="ARBA00022722"/>
    </source>
</evidence>
<comment type="caution">
    <text evidence="8">The sequence shown here is derived from an EMBL/GenBank/DDBJ whole genome shotgun (WGS) entry which is preliminary data.</text>
</comment>
<evidence type="ECO:0000256" key="5">
    <source>
        <dbReference type="ARBA" id="ARBA00022842"/>
    </source>
</evidence>
<dbReference type="Pfam" id="PF13638">
    <property type="entry name" value="PIN_4"/>
    <property type="match status" value="1"/>
</dbReference>
<dbReference type="PANTHER" id="PTHR11603">
    <property type="entry name" value="AAA FAMILY ATPASE"/>
    <property type="match status" value="1"/>
</dbReference>
<comment type="cofactor">
    <cofactor evidence="1">
        <name>Mg(2+)</name>
        <dbReference type="ChEBI" id="CHEBI:18420"/>
    </cofactor>
</comment>
<accession>A0A9D2GV86</accession>
<dbReference type="PROSITE" id="PS50926">
    <property type="entry name" value="TRAM"/>
    <property type="match status" value="1"/>
</dbReference>
<evidence type="ECO:0000313" key="8">
    <source>
        <dbReference type="EMBL" id="HIZ89866.1"/>
    </source>
</evidence>
<gene>
    <name evidence="8" type="ORF">H9804_07960</name>
</gene>
<organism evidence="8 9">
    <name type="scientific">Candidatus Mucispirillum faecigallinarum</name>
    <dbReference type="NCBI Taxonomy" id="2838699"/>
    <lineage>
        <taxon>Bacteria</taxon>
        <taxon>Pseudomonadati</taxon>
        <taxon>Deferribacterota</taxon>
        <taxon>Deferribacteres</taxon>
        <taxon>Deferribacterales</taxon>
        <taxon>Mucispirillaceae</taxon>
        <taxon>Mucispirillum</taxon>
    </lineage>
</organism>
<dbReference type="Gene3D" id="3.40.50.1010">
    <property type="entry name" value="5'-nuclease"/>
    <property type="match status" value="1"/>
</dbReference>
<reference evidence="8" key="1">
    <citation type="journal article" date="2021" name="PeerJ">
        <title>Extensive microbial diversity within the chicken gut microbiome revealed by metagenomics and culture.</title>
        <authorList>
            <person name="Gilroy R."/>
            <person name="Ravi A."/>
            <person name="Getino M."/>
            <person name="Pursley I."/>
            <person name="Horton D.L."/>
            <person name="Alikhan N.F."/>
            <person name="Baker D."/>
            <person name="Gharbi K."/>
            <person name="Hall N."/>
            <person name="Watson M."/>
            <person name="Adriaenssens E.M."/>
            <person name="Foster-Nyarko E."/>
            <person name="Jarju S."/>
            <person name="Secka A."/>
            <person name="Antonio M."/>
            <person name="Oren A."/>
            <person name="Chaudhuri R.R."/>
            <person name="La Ragione R."/>
            <person name="Hildebrand F."/>
            <person name="Pallen M.J."/>
        </authorList>
    </citation>
    <scope>NUCLEOTIDE SEQUENCE</scope>
    <source>
        <strain evidence="8">ChiW4-1371</strain>
    </source>
</reference>
<dbReference type="SUPFAM" id="SSF88723">
    <property type="entry name" value="PIN domain-like"/>
    <property type="match status" value="1"/>
</dbReference>
<feature type="transmembrane region" description="Helical" evidence="6">
    <location>
        <begin position="86"/>
        <end position="103"/>
    </location>
</feature>
<name>A0A9D2GV86_9BACT</name>
<sequence>MILFRIAYSIAIFVVFIIFRQSMDINLYMALLYSGVAVLCILLLDLLLGGIKSYRIISSLLIGIAFLVLGFLLIQSFQSVFQQKEINLIVLFLFLYAGIIIGNKNHKFFESLITNVTLKHTSTKIKLGSQPKVLDTSTLIDGRIANIVDCGFIEGSLVIPGFVLKELQNIADSHDHLRRQKGRRGLNVLKRLQEQTNVKVEIDNTSFDEIGTVDEKLLALSMKINAAIITTDFNLMKVAEIQNIKVLNLNNLAIALRQTILPGEDLVITIAKEGKDPSQGVGYLDDGTMVVVENGKKRLGETLKVEATSLLQTESGRIIFTKVKA</sequence>
<dbReference type="InterPro" id="IPR002792">
    <property type="entry name" value="TRAM_dom"/>
</dbReference>
<dbReference type="GO" id="GO:0016740">
    <property type="term" value="F:transferase activity"/>
    <property type="evidence" value="ECO:0007669"/>
    <property type="project" value="UniProtKB-KW"/>
</dbReference>
<dbReference type="InterPro" id="IPR002716">
    <property type="entry name" value="PIN_dom"/>
</dbReference>
<evidence type="ECO:0000256" key="2">
    <source>
        <dbReference type="ARBA" id="ARBA00022679"/>
    </source>
</evidence>
<dbReference type="CDD" id="cd09877">
    <property type="entry name" value="PIN_YacL-like"/>
    <property type="match status" value="1"/>
</dbReference>
<evidence type="ECO:0000256" key="1">
    <source>
        <dbReference type="ARBA" id="ARBA00001946"/>
    </source>
</evidence>
<feature type="transmembrane region" description="Helical" evidence="6">
    <location>
        <begin position="6"/>
        <end position="23"/>
    </location>
</feature>
<keyword evidence="2" id="KW-0808">Transferase</keyword>
<keyword evidence="6" id="KW-0812">Transmembrane</keyword>
<dbReference type="Proteomes" id="UP000824176">
    <property type="component" value="Unassembled WGS sequence"/>
</dbReference>
<dbReference type="Pfam" id="PF01938">
    <property type="entry name" value="TRAM"/>
    <property type="match status" value="1"/>
</dbReference>
<dbReference type="InterPro" id="IPR052041">
    <property type="entry name" value="Nucleic_acid_metab_PIN/TRAM"/>
</dbReference>
<dbReference type="EMBL" id="DXAQ01000122">
    <property type="protein sequence ID" value="HIZ89866.1"/>
    <property type="molecule type" value="Genomic_DNA"/>
</dbReference>
<feature type="domain" description="TRAM" evidence="7">
    <location>
        <begin position="259"/>
        <end position="320"/>
    </location>
</feature>
<feature type="transmembrane region" description="Helical" evidence="6">
    <location>
        <begin position="54"/>
        <end position="74"/>
    </location>
</feature>
<evidence type="ECO:0000256" key="4">
    <source>
        <dbReference type="ARBA" id="ARBA00022801"/>
    </source>
</evidence>
<dbReference type="SMART" id="SM00670">
    <property type="entry name" value="PINc"/>
    <property type="match status" value="1"/>
</dbReference>
<keyword evidence="6" id="KW-1133">Transmembrane helix</keyword>
<keyword evidence="4" id="KW-0378">Hydrolase</keyword>
<dbReference type="GO" id="GO:0016787">
    <property type="term" value="F:hydrolase activity"/>
    <property type="evidence" value="ECO:0007669"/>
    <property type="project" value="UniProtKB-KW"/>
</dbReference>
<proteinExistence type="predicted"/>
<dbReference type="AlphaFoldDB" id="A0A9D2GV86"/>
<dbReference type="PANTHER" id="PTHR11603:SF147">
    <property type="entry name" value="MEMBRANE PROTEIN"/>
    <property type="match status" value="1"/>
</dbReference>
<reference evidence="8" key="2">
    <citation type="submission" date="2021-04" db="EMBL/GenBank/DDBJ databases">
        <authorList>
            <person name="Gilroy R."/>
        </authorList>
    </citation>
    <scope>NUCLEOTIDE SEQUENCE</scope>
    <source>
        <strain evidence="8">ChiW4-1371</strain>
    </source>
</reference>
<feature type="transmembrane region" description="Helical" evidence="6">
    <location>
        <begin position="30"/>
        <end position="48"/>
    </location>
</feature>
<keyword evidence="3" id="KW-0540">Nuclease</keyword>
<dbReference type="InterPro" id="IPR029060">
    <property type="entry name" value="PIN-like_dom_sf"/>
</dbReference>
<keyword evidence="6" id="KW-0472">Membrane</keyword>
<keyword evidence="5" id="KW-0460">Magnesium</keyword>
<evidence type="ECO:0000256" key="6">
    <source>
        <dbReference type="SAM" id="Phobius"/>
    </source>
</evidence>
<evidence type="ECO:0000259" key="7">
    <source>
        <dbReference type="PROSITE" id="PS50926"/>
    </source>
</evidence>
<dbReference type="GO" id="GO:0004518">
    <property type="term" value="F:nuclease activity"/>
    <property type="evidence" value="ECO:0007669"/>
    <property type="project" value="UniProtKB-KW"/>
</dbReference>
<evidence type="ECO:0000313" key="9">
    <source>
        <dbReference type="Proteomes" id="UP000824176"/>
    </source>
</evidence>
<protein>
    <submittedName>
        <fullName evidence="8">TRAM domain-containing protein</fullName>
    </submittedName>
</protein>